<feature type="compositionally biased region" description="Basic and acidic residues" evidence="4">
    <location>
        <begin position="505"/>
        <end position="516"/>
    </location>
</feature>
<dbReference type="PROSITE" id="PS50294">
    <property type="entry name" value="WD_REPEATS_REGION"/>
    <property type="match status" value="3"/>
</dbReference>
<evidence type="ECO:0000313" key="5">
    <source>
        <dbReference type="EMBL" id="KAL0098189.1"/>
    </source>
</evidence>
<feature type="repeat" description="WD" evidence="3">
    <location>
        <begin position="228"/>
        <end position="270"/>
    </location>
</feature>
<proteinExistence type="predicted"/>
<dbReference type="PANTHER" id="PTHR16017">
    <property type="entry name" value="GASTRULATION DEFECTIVE PROTEIN 1-RELATED"/>
    <property type="match status" value="1"/>
</dbReference>
<dbReference type="SMART" id="SM00320">
    <property type="entry name" value="WD40"/>
    <property type="match status" value="6"/>
</dbReference>
<comment type="caution">
    <text evidence="5">The sequence shown here is derived from an EMBL/GenBank/DDBJ whole genome shotgun (WGS) entry which is preliminary data.</text>
</comment>
<feature type="compositionally biased region" description="Acidic residues" evidence="4">
    <location>
        <begin position="95"/>
        <end position="114"/>
    </location>
</feature>
<evidence type="ECO:0000313" key="6">
    <source>
        <dbReference type="Proteomes" id="UP001448207"/>
    </source>
</evidence>
<reference evidence="5 6" key="1">
    <citation type="submission" date="2024-04" db="EMBL/GenBank/DDBJ databases">
        <title>Symmetric and asymmetric DNA N6-adenine methylation regulates different biological responses in Mucorales.</title>
        <authorList>
            <consortium name="Lawrence Berkeley National Laboratory"/>
            <person name="Lax C."/>
            <person name="Mondo S.J."/>
            <person name="Osorio-Concepcion M."/>
            <person name="Muszewska A."/>
            <person name="Corrochano-Luque M."/>
            <person name="Gutierrez G."/>
            <person name="Riley R."/>
            <person name="Lipzen A."/>
            <person name="Guo J."/>
            <person name="Hundley H."/>
            <person name="Amirebrahimi M."/>
            <person name="Ng V."/>
            <person name="Lorenzo-Gutierrez D."/>
            <person name="Binder U."/>
            <person name="Yang J."/>
            <person name="Song Y."/>
            <person name="Canovas D."/>
            <person name="Navarro E."/>
            <person name="Freitag M."/>
            <person name="Gabaldon T."/>
            <person name="Grigoriev I.V."/>
            <person name="Corrochano L.M."/>
            <person name="Nicolas F.E."/>
            <person name="Garre V."/>
        </authorList>
    </citation>
    <scope>NUCLEOTIDE SEQUENCE [LARGE SCALE GENOMIC DNA]</scope>
    <source>
        <strain evidence="5 6">L51</strain>
    </source>
</reference>
<dbReference type="InterPro" id="IPR015943">
    <property type="entry name" value="WD40/YVTN_repeat-like_dom_sf"/>
</dbReference>
<evidence type="ECO:0000256" key="3">
    <source>
        <dbReference type="PROSITE-ProRule" id="PRU00221"/>
    </source>
</evidence>
<dbReference type="InterPro" id="IPR020472">
    <property type="entry name" value="WD40_PAC1"/>
</dbReference>
<feature type="region of interest" description="Disordered" evidence="4">
    <location>
        <begin position="1"/>
        <end position="121"/>
    </location>
</feature>
<gene>
    <name evidence="5" type="ORF">J3Q64DRAFT_1829500</name>
</gene>
<feature type="repeat" description="WD" evidence="3">
    <location>
        <begin position="127"/>
        <end position="161"/>
    </location>
</feature>
<sequence length="590" mass="66061">MSGFNDDLSSLFPQSFGAKKKTPVASKATSGNGDWDALRDFLPTSFGKQKKEKDVSLEFEKTKREDLIPAGDKRARIETSQGSNKSVTKEKELSDDNEDDEDDDDDDDNEEVEASSDVLPITHEIRLRDHQRTVSALTLDPSGSRLITGGYDYEVKFWDFSGMDKSFRPFRTLEPCPGHQVHDVLYSLTGDSFLAITGSARAKLYDRNGLELCEYMKGDPYIRDLRHTDGHVGALTGGAWHPTDRKTFITSSQDGTIRLWDVDNKRRQKAVIPYKSRERGGRSSATAVSYSHDGKTIAGAFQDGTLNLWDTSSSFLRPVMAVPDAHQKQSETSSVVFSRDGHTLVTRGGDDSVKLWDTRNIKKPVRTAYNLEVVNPQANVIFSPDERLILTGTSVPKGEGYGKLVMMDRETLEIRRTMSVNQSSVVKVLWHPRINQIVTGSADGTVSVFYSPTHSVRGAKLCVVKEAKKRAVDDYEIDRPIITPHALPMFRDDEPRSSKRKREKLRRDPKVSHRPEMPVNGPGKGGRVGLNEQQAVIAGFSKDTTRDEDPREALLRYADAAEKDPMWVSNVYKSTQPKPVFAEEQEQESE</sequence>
<dbReference type="InterPro" id="IPR036322">
    <property type="entry name" value="WD40_repeat_dom_sf"/>
</dbReference>
<dbReference type="SUPFAM" id="SSF50978">
    <property type="entry name" value="WD40 repeat-like"/>
    <property type="match status" value="1"/>
</dbReference>
<evidence type="ECO:0000256" key="2">
    <source>
        <dbReference type="ARBA" id="ARBA00022737"/>
    </source>
</evidence>
<feature type="repeat" description="WD" evidence="3">
    <location>
        <begin position="278"/>
        <end position="313"/>
    </location>
</feature>
<keyword evidence="6" id="KW-1185">Reference proteome</keyword>
<feature type="compositionally biased region" description="Basic and acidic residues" evidence="4">
    <location>
        <begin position="49"/>
        <end position="77"/>
    </location>
</feature>
<dbReference type="CDD" id="cd00200">
    <property type="entry name" value="WD40"/>
    <property type="match status" value="1"/>
</dbReference>
<organism evidence="5 6">
    <name type="scientific">Phycomyces blakesleeanus</name>
    <dbReference type="NCBI Taxonomy" id="4837"/>
    <lineage>
        <taxon>Eukaryota</taxon>
        <taxon>Fungi</taxon>
        <taxon>Fungi incertae sedis</taxon>
        <taxon>Mucoromycota</taxon>
        <taxon>Mucoromycotina</taxon>
        <taxon>Mucoromycetes</taxon>
        <taxon>Mucorales</taxon>
        <taxon>Phycomycetaceae</taxon>
        <taxon>Phycomyces</taxon>
    </lineage>
</organism>
<dbReference type="EMBL" id="JBCLYO010000001">
    <property type="protein sequence ID" value="KAL0098189.1"/>
    <property type="molecule type" value="Genomic_DNA"/>
</dbReference>
<dbReference type="Gene3D" id="2.130.10.10">
    <property type="entry name" value="YVTN repeat-like/Quinoprotein amine dehydrogenase"/>
    <property type="match status" value="3"/>
</dbReference>
<keyword evidence="1 3" id="KW-0853">WD repeat</keyword>
<keyword evidence="2" id="KW-0677">Repeat</keyword>
<evidence type="ECO:0000256" key="4">
    <source>
        <dbReference type="SAM" id="MobiDB-lite"/>
    </source>
</evidence>
<dbReference type="InterPro" id="IPR001680">
    <property type="entry name" value="WD40_rpt"/>
</dbReference>
<dbReference type="PANTHER" id="PTHR16017:SF0">
    <property type="entry name" value="WD REPEAT-CONTAINING PROTEIN 70"/>
    <property type="match status" value="1"/>
</dbReference>
<evidence type="ECO:0000256" key="1">
    <source>
        <dbReference type="ARBA" id="ARBA00022574"/>
    </source>
</evidence>
<dbReference type="InterPro" id="IPR019775">
    <property type="entry name" value="WD40_repeat_CS"/>
</dbReference>
<feature type="repeat" description="WD" evidence="3">
    <location>
        <begin position="325"/>
        <end position="360"/>
    </location>
</feature>
<name>A0ABR3BH62_PHYBL</name>
<dbReference type="InterPro" id="IPR051858">
    <property type="entry name" value="WD_repeat_GAD-1"/>
</dbReference>
<dbReference type="Proteomes" id="UP001448207">
    <property type="component" value="Unassembled WGS sequence"/>
</dbReference>
<dbReference type="PRINTS" id="PR00320">
    <property type="entry name" value="GPROTEINBRPT"/>
</dbReference>
<protein>
    <submittedName>
        <fullName evidence="5">WD40-repeat-containing domain protein</fullName>
    </submittedName>
</protein>
<dbReference type="PROSITE" id="PS50082">
    <property type="entry name" value="WD_REPEATS_2"/>
    <property type="match status" value="4"/>
</dbReference>
<dbReference type="Pfam" id="PF00400">
    <property type="entry name" value="WD40"/>
    <property type="match status" value="5"/>
</dbReference>
<feature type="region of interest" description="Disordered" evidence="4">
    <location>
        <begin position="486"/>
        <end position="529"/>
    </location>
</feature>
<accession>A0ABR3BH62</accession>
<dbReference type="PROSITE" id="PS00678">
    <property type="entry name" value="WD_REPEATS_1"/>
    <property type="match status" value="2"/>
</dbReference>